<sequence length="66" mass="8455">MEITPLYKFWYRTDKGDFSYYYITIYHFKNRRLRCEKIQNKNSWIHNIYFQKRIANGEYILYNNDR</sequence>
<gene>
    <name evidence="1" type="ORF">B7C51_02165</name>
</gene>
<accession>A0A1V0UPJ2</accession>
<evidence type="ECO:0000313" key="2">
    <source>
        <dbReference type="Proteomes" id="UP000192727"/>
    </source>
</evidence>
<protein>
    <submittedName>
        <fullName evidence="1">Uncharacterized protein</fullName>
    </submittedName>
</protein>
<evidence type="ECO:0000313" key="1">
    <source>
        <dbReference type="EMBL" id="ARF66868.1"/>
    </source>
</evidence>
<dbReference type="AlphaFoldDB" id="A0A1V0UPJ2"/>
<organism evidence="1 2">
    <name type="scientific">Paenibacillus larvae subsp. pulvifaciens</name>
    <dbReference type="NCBI Taxonomy" id="1477"/>
    <lineage>
        <taxon>Bacteria</taxon>
        <taxon>Bacillati</taxon>
        <taxon>Bacillota</taxon>
        <taxon>Bacilli</taxon>
        <taxon>Bacillales</taxon>
        <taxon>Paenibacillaceae</taxon>
        <taxon>Paenibacillus</taxon>
    </lineage>
</organism>
<dbReference type="Proteomes" id="UP000192727">
    <property type="component" value="Chromosome"/>
</dbReference>
<dbReference type="EMBL" id="CP020557">
    <property type="protein sequence ID" value="ARF66868.1"/>
    <property type="molecule type" value="Genomic_DNA"/>
</dbReference>
<reference evidence="1 2" key="1">
    <citation type="submission" date="2017-03" db="EMBL/GenBank/DDBJ databases">
        <title>Paenibacillus larvae genome sequencing.</title>
        <authorList>
            <person name="Dingman D.W."/>
        </authorList>
    </citation>
    <scope>NUCLEOTIDE SEQUENCE [LARGE SCALE GENOMIC DNA]</scope>
    <source>
        <strain evidence="1 2">SAG 10367</strain>
    </source>
</reference>
<name>A0A1V0UPJ2_9BACL</name>
<proteinExistence type="predicted"/>